<dbReference type="PANTHER" id="PTHR43132:SF6">
    <property type="entry name" value="HTH-TYPE TRANSCRIPTIONAL REPRESSOR CZRA"/>
    <property type="match status" value="1"/>
</dbReference>
<evidence type="ECO:0000256" key="1">
    <source>
        <dbReference type="ARBA" id="ARBA00023015"/>
    </source>
</evidence>
<name>A0A1G9CPC2_9ACTN</name>
<feature type="domain" description="HTH arsR-type" evidence="4">
    <location>
        <begin position="261"/>
        <end position="349"/>
    </location>
</feature>
<dbReference type="InterPro" id="IPR045981">
    <property type="entry name" value="DUF5937"/>
</dbReference>
<dbReference type="PANTHER" id="PTHR43132">
    <property type="entry name" value="ARSENICAL RESISTANCE OPERON REPRESSOR ARSR-RELATED"/>
    <property type="match status" value="1"/>
</dbReference>
<evidence type="ECO:0000313" key="5">
    <source>
        <dbReference type="EMBL" id="SDK53553.1"/>
    </source>
</evidence>
<keyword evidence="6" id="KW-1185">Reference proteome</keyword>
<dbReference type="Proteomes" id="UP000198662">
    <property type="component" value="Unassembled WGS sequence"/>
</dbReference>
<dbReference type="SMART" id="SM00418">
    <property type="entry name" value="HTH_ARSR"/>
    <property type="match status" value="1"/>
</dbReference>
<dbReference type="CDD" id="cd00090">
    <property type="entry name" value="HTH_ARSR"/>
    <property type="match status" value="1"/>
</dbReference>
<sequence>MLRLTVSTRDVSQVRMAFSPLWEVVASLRALHAPASHAVHLPWVKRARRQIREAALDLEPLTALACAHPHRLPGFLAPTPTTPTPDLRTELADLRDSATLDPAALDPAALDLAAADSAGLNTLDLDEPPFADSTAPIVRELRSDPAAGLARICRTIERYWALVLEPHWPRMRSLLEADVLYRARQFADGGAGRLLNGLDATVAWEDGVLTIEHGGVSDERRLDGRGLVLVPSVFVWPRVATKTDRRWQPVLRYPARGVGTLWERGSATTLHALAAVIGRSRARLLAELSAPVSTTDLAARTGMSPAGVSAHLTALRDAGLVTATRIGRSVLYVRTTLGDDLLPPDATGR</sequence>
<dbReference type="SUPFAM" id="SSF46785">
    <property type="entry name" value="Winged helix' DNA-binding domain"/>
    <property type="match status" value="1"/>
</dbReference>
<reference evidence="6" key="1">
    <citation type="submission" date="2016-10" db="EMBL/GenBank/DDBJ databases">
        <authorList>
            <person name="Varghese N."/>
            <person name="Submissions S."/>
        </authorList>
    </citation>
    <scope>NUCLEOTIDE SEQUENCE [LARGE SCALE GENOMIC DNA]</scope>
    <source>
        <strain evidence="6">CGMCC 4.3147</strain>
    </source>
</reference>
<dbReference type="InterPro" id="IPR001845">
    <property type="entry name" value="HTH_ArsR_DNA-bd_dom"/>
</dbReference>
<dbReference type="Pfam" id="PF12840">
    <property type="entry name" value="HTH_20"/>
    <property type="match status" value="1"/>
</dbReference>
<dbReference type="InterPro" id="IPR051011">
    <property type="entry name" value="Metal_resp_trans_reg"/>
</dbReference>
<organism evidence="5 6">
    <name type="scientific">Glycomyces sambucus</name>
    <dbReference type="NCBI Taxonomy" id="380244"/>
    <lineage>
        <taxon>Bacteria</taxon>
        <taxon>Bacillati</taxon>
        <taxon>Actinomycetota</taxon>
        <taxon>Actinomycetes</taxon>
        <taxon>Glycomycetales</taxon>
        <taxon>Glycomycetaceae</taxon>
        <taxon>Glycomyces</taxon>
    </lineage>
</organism>
<proteinExistence type="predicted"/>
<evidence type="ECO:0000259" key="4">
    <source>
        <dbReference type="PROSITE" id="PS50987"/>
    </source>
</evidence>
<dbReference type="OrthoDB" id="3460651at2"/>
<dbReference type="Pfam" id="PF19361">
    <property type="entry name" value="DUF5937"/>
    <property type="match status" value="1"/>
</dbReference>
<dbReference type="InterPro" id="IPR036388">
    <property type="entry name" value="WH-like_DNA-bd_sf"/>
</dbReference>
<protein>
    <submittedName>
        <fullName evidence="5">Helix-turn-helix domain-containing protein</fullName>
    </submittedName>
</protein>
<keyword evidence="1" id="KW-0805">Transcription regulation</keyword>
<dbReference type="EMBL" id="FNGF01000001">
    <property type="protein sequence ID" value="SDK53553.1"/>
    <property type="molecule type" value="Genomic_DNA"/>
</dbReference>
<dbReference type="InterPro" id="IPR036390">
    <property type="entry name" value="WH_DNA-bd_sf"/>
</dbReference>
<keyword evidence="2" id="KW-0238">DNA-binding</keyword>
<keyword evidence="3" id="KW-0804">Transcription</keyword>
<dbReference type="STRING" id="380244.SAMN05216298_0449"/>
<accession>A0A1G9CPC2</accession>
<dbReference type="Gene3D" id="1.10.10.10">
    <property type="entry name" value="Winged helix-like DNA-binding domain superfamily/Winged helix DNA-binding domain"/>
    <property type="match status" value="1"/>
</dbReference>
<dbReference type="PROSITE" id="PS50987">
    <property type="entry name" value="HTH_ARSR_2"/>
    <property type="match status" value="1"/>
</dbReference>
<dbReference type="GO" id="GO:0003700">
    <property type="term" value="F:DNA-binding transcription factor activity"/>
    <property type="evidence" value="ECO:0007669"/>
    <property type="project" value="InterPro"/>
</dbReference>
<gene>
    <name evidence="5" type="ORF">SAMN05216298_0449</name>
</gene>
<evidence type="ECO:0000313" key="6">
    <source>
        <dbReference type="Proteomes" id="UP000198662"/>
    </source>
</evidence>
<dbReference type="GO" id="GO:0003677">
    <property type="term" value="F:DNA binding"/>
    <property type="evidence" value="ECO:0007669"/>
    <property type="project" value="UniProtKB-KW"/>
</dbReference>
<evidence type="ECO:0000256" key="2">
    <source>
        <dbReference type="ARBA" id="ARBA00023125"/>
    </source>
</evidence>
<evidence type="ECO:0000256" key="3">
    <source>
        <dbReference type="ARBA" id="ARBA00023163"/>
    </source>
</evidence>
<dbReference type="InterPro" id="IPR011991">
    <property type="entry name" value="ArsR-like_HTH"/>
</dbReference>
<dbReference type="AlphaFoldDB" id="A0A1G9CPC2"/>